<dbReference type="KEGG" id="nfr:ERS450000_00118"/>
<evidence type="ECO:0000313" key="3">
    <source>
        <dbReference type="Proteomes" id="UP000057820"/>
    </source>
</evidence>
<dbReference type="RefSeq" id="WP_082668539.1">
    <property type="nucleotide sequence ID" value="NZ_CP031418.1"/>
</dbReference>
<reference evidence="3" key="1">
    <citation type="submission" date="2015-03" db="EMBL/GenBank/DDBJ databases">
        <authorList>
            <consortium name="Pathogen Informatics"/>
        </authorList>
    </citation>
    <scope>NUCLEOTIDE SEQUENCE [LARGE SCALE GENOMIC DNA]</scope>
    <source>
        <strain evidence="3">NCTC11134</strain>
    </source>
</reference>
<feature type="region of interest" description="Disordered" evidence="1">
    <location>
        <begin position="1"/>
        <end position="70"/>
    </location>
</feature>
<dbReference type="Pfam" id="PF13830">
    <property type="entry name" value="DUF4192"/>
    <property type="match status" value="1"/>
</dbReference>
<dbReference type="EMBL" id="LN868938">
    <property type="protein sequence ID" value="CRY73409.1"/>
    <property type="molecule type" value="Genomic_DNA"/>
</dbReference>
<dbReference type="InterPro" id="IPR025447">
    <property type="entry name" value="DUF4192"/>
</dbReference>
<evidence type="ECO:0008006" key="4">
    <source>
        <dbReference type="Google" id="ProtNLM"/>
    </source>
</evidence>
<evidence type="ECO:0000256" key="1">
    <source>
        <dbReference type="SAM" id="MobiDB-lite"/>
    </source>
</evidence>
<feature type="compositionally biased region" description="Low complexity" evidence="1">
    <location>
        <begin position="23"/>
        <end position="36"/>
    </location>
</feature>
<evidence type="ECO:0000313" key="2">
    <source>
        <dbReference type="EMBL" id="CRY73409.1"/>
    </source>
</evidence>
<accession>A0A0H5NDI1</accession>
<protein>
    <recommendedName>
        <fullName evidence="4">DUF4192 domain-containing protein</fullName>
    </recommendedName>
</protein>
<proteinExistence type="predicted"/>
<dbReference type="Proteomes" id="UP000057820">
    <property type="component" value="Chromosome 1"/>
</dbReference>
<dbReference type="AlphaFoldDB" id="A0A0H5NDI1"/>
<gene>
    <name evidence="2" type="ORF">ERS450000_00118</name>
</gene>
<sequence>MTTSANSPRDAAPAPPDDGTGEAAASGPALGPVAGPAPGGDAAGRCPRPELRPRRRRPIAPPPVAVEAPAECAEAPPAYPGAGGRYRVRIGDPGALIAALPALVGFYPDRSLVVILLGPDPNGAETARVGAAVRLDLDPRAAMGLVPDYAACVARIAGADDARTALLVLVDDRLDPPGGVPGAGFSPTTFAAALAERLGGHGVPVGGAWATTVVATGQPWWSLRGIRRRGRVPDPTASAASLAHVLDGGTILRSREQLVASIAPDPELREQVAQRLAAIAAGSGPEFARAPRDGDVRRYRRRALEFVLWQIASMASGAAPTAHELAAVATALRERSVRDAAFGLAVGDHAIAAEQLWVLLVRAGTGADRADAAALLAYCAYVRGDGPLAGVALEAALMAEPSHGMATLLDAALRAGMRPGRIRKLARAGYDTAACLGVDLGPMAV</sequence>
<organism evidence="2 3">
    <name type="scientific">Nocardia farcinica</name>
    <dbReference type="NCBI Taxonomy" id="37329"/>
    <lineage>
        <taxon>Bacteria</taxon>
        <taxon>Bacillati</taxon>
        <taxon>Actinomycetota</taxon>
        <taxon>Actinomycetes</taxon>
        <taxon>Mycobacteriales</taxon>
        <taxon>Nocardiaceae</taxon>
        <taxon>Nocardia</taxon>
    </lineage>
</organism>
<name>A0A0H5NDI1_NOCFR</name>